<proteinExistence type="predicted"/>
<protein>
    <submittedName>
        <fullName evidence="1">Uncharacterized protein</fullName>
    </submittedName>
</protein>
<dbReference type="AlphaFoldDB" id="A0A2P5YP86"/>
<dbReference type="Proteomes" id="UP000239757">
    <property type="component" value="Unassembled WGS sequence"/>
</dbReference>
<name>A0A2P5YP86_GOSBA</name>
<sequence>MVQPTLQEISLKEAHELFLNNNRGPIQEDQRLQIEELDEWRTHKPKTPDKSNLQRNELNTFPNQLKVGDRVLLDAADPHIVTTIPNEEIPLTVLSIFPLGTVEVSHSKFGTFKHGCETRSCLAPVVEPVRLTRAWEKRTTPDTVVRHDHFKCRIHEERRPLSLLRRRGRERRPPRVQPRKFVTISFNSPKGPRKNFSKYFGSDLLITGHYIDWATVEQIQLADAIWALLTTDPWELFFGIIKSTYLELTMELCSTFHLQTVMTNYDDPGTV</sequence>
<dbReference type="EMBL" id="KZ662933">
    <property type="protein sequence ID" value="PPS17383.1"/>
    <property type="molecule type" value="Genomic_DNA"/>
</dbReference>
<gene>
    <name evidence="1" type="ORF">GOBAR_AA03195</name>
</gene>
<accession>A0A2P5YP86</accession>
<evidence type="ECO:0000313" key="1">
    <source>
        <dbReference type="EMBL" id="PPS17383.1"/>
    </source>
</evidence>
<reference evidence="1 2" key="1">
    <citation type="submission" date="2015-01" db="EMBL/GenBank/DDBJ databases">
        <title>Genome of allotetraploid Gossypium barbadense reveals genomic plasticity and fiber elongation in cotton evolution.</title>
        <authorList>
            <person name="Chen X."/>
            <person name="Liu X."/>
            <person name="Zhao B."/>
            <person name="Zheng H."/>
            <person name="Hu Y."/>
            <person name="Lu G."/>
            <person name="Yang C."/>
            <person name="Chen J."/>
            <person name="Shan C."/>
            <person name="Zhang L."/>
            <person name="Zhou Y."/>
            <person name="Wang L."/>
            <person name="Guo W."/>
            <person name="Bai Y."/>
            <person name="Ruan J."/>
            <person name="Shangguan X."/>
            <person name="Mao Y."/>
            <person name="Jiang J."/>
            <person name="Zhu Y."/>
            <person name="Lei J."/>
            <person name="Kang H."/>
            <person name="Chen S."/>
            <person name="He X."/>
            <person name="Wang R."/>
            <person name="Wang Y."/>
            <person name="Chen J."/>
            <person name="Wang L."/>
            <person name="Yu S."/>
            <person name="Wang B."/>
            <person name="Wei J."/>
            <person name="Song S."/>
            <person name="Lu X."/>
            <person name="Gao Z."/>
            <person name="Gu W."/>
            <person name="Deng X."/>
            <person name="Ma D."/>
            <person name="Wang S."/>
            <person name="Liang W."/>
            <person name="Fang L."/>
            <person name="Cai C."/>
            <person name="Zhu X."/>
            <person name="Zhou B."/>
            <person name="Zhang Y."/>
            <person name="Chen Z."/>
            <person name="Xu S."/>
            <person name="Zhu R."/>
            <person name="Wang S."/>
            <person name="Zhang T."/>
            <person name="Zhao G."/>
        </authorList>
    </citation>
    <scope>NUCLEOTIDE SEQUENCE [LARGE SCALE GENOMIC DNA]</scope>
    <source>
        <strain evidence="2">cv. Xinhai21</strain>
        <tissue evidence="1">Leaf</tissue>
    </source>
</reference>
<organism evidence="1 2">
    <name type="scientific">Gossypium barbadense</name>
    <name type="common">Sea Island cotton</name>
    <name type="synonym">Hibiscus barbadensis</name>
    <dbReference type="NCBI Taxonomy" id="3634"/>
    <lineage>
        <taxon>Eukaryota</taxon>
        <taxon>Viridiplantae</taxon>
        <taxon>Streptophyta</taxon>
        <taxon>Embryophyta</taxon>
        <taxon>Tracheophyta</taxon>
        <taxon>Spermatophyta</taxon>
        <taxon>Magnoliopsida</taxon>
        <taxon>eudicotyledons</taxon>
        <taxon>Gunneridae</taxon>
        <taxon>Pentapetalae</taxon>
        <taxon>rosids</taxon>
        <taxon>malvids</taxon>
        <taxon>Malvales</taxon>
        <taxon>Malvaceae</taxon>
        <taxon>Malvoideae</taxon>
        <taxon>Gossypium</taxon>
    </lineage>
</organism>
<evidence type="ECO:0000313" key="2">
    <source>
        <dbReference type="Proteomes" id="UP000239757"/>
    </source>
</evidence>